<protein>
    <submittedName>
        <fullName evidence="2">Uncharacterized protein</fullName>
    </submittedName>
</protein>
<feature type="chain" id="PRO_5018086772" evidence="1">
    <location>
        <begin position="26"/>
        <end position="266"/>
    </location>
</feature>
<accession>A0A3G2T3E2</accession>
<name>A0A3G2T3E2_9GAMM</name>
<dbReference type="EMBL" id="CP033133">
    <property type="protein sequence ID" value="AYO54718.1"/>
    <property type="molecule type" value="Genomic_DNA"/>
</dbReference>
<sequence>MMPLQFKFTLFLSAIMLMMSTQSFATEKYTMCSTTDIKQINQRHALKLRPEALQNNPVNSFNDYACIKTTPNHQFIFAYISEDSSDSNENQDYNLSILVLGTDQKLLSRLEQKNFFPFSGLEFEGIRLENVAFSTLNNTTVFGLTSRESKFGDPSWSNHELNLFQINSSGKIQQILYHFPSYTYSTLSRSQCHDATTDLVDRKLILSNQLSHGLQNIIIKETKTTHGSDYKTCKTSENKYKRQHIIKFNGERYIFNERNFLQSDGI</sequence>
<proteinExistence type="predicted"/>
<reference evidence="2 3" key="1">
    <citation type="submission" date="2018-10" db="EMBL/GenBank/DDBJ databases">
        <title>The complete genome of Acinetobacter wuhouensis strain WCHAW010062.</title>
        <authorList>
            <person name="Hu Y."/>
            <person name="Long H."/>
            <person name="Feng Y."/>
            <person name="Zong Z."/>
        </authorList>
    </citation>
    <scope>NUCLEOTIDE SEQUENCE [LARGE SCALE GENOMIC DNA]</scope>
    <source>
        <strain evidence="2 3">WCHAW010062</strain>
    </source>
</reference>
<dbReference type="AlphaFoldDB" id="A0A3G2T3E2"/>
<dbReference type="Proteomes" id="UP000279962">
    <property type="component" value="Chromosome"/>
</dbReference>
<keyword evidence="1" id="KW-0732">Signal</keyword>
<evidence type="ECO:0000313" key="2">
    <source>
        <dbReference type="EMBL" id="AYO54718.1"/>
    </source>
</evidence>
<organism evidence="2 3">
    <name type="scientific">Acinetobacter wuhouensis</name>
    <dbReference type="NCBI Taxonomy" id="1879050"/>
    <lineage>
        <taxon>Bacteria</taxon>
        <taxon>Pseudomonadati</taxon>
        <taxon>Pseudomonadota</taxon>
        <taxon>Gammaproteobacteria</taxon>
        <taxon>Moraxellales</taxon>
        <taxon>Moraxellaceae</taxon>
        <taxon>Acinetobacter</taxon>
    </lineage>
</organism>
<evidence type="ECO:0000313" key="3">
    <source>
        <dbReference type="Proteomes" id="UP000279962"/>
    </source>
</evidence>
<evidence type="ECO:0000256" key="1">
    <source>
        <dbReference type="SAM" id="SignalP"/>
    </source>
</evidence>
<gene>
    <name evidence="2" type="ORF">CDG68_14135</name>
</gene>
<feature type="signal peptide" evidence="1">
    <location>
        <begin position="1"/>
        <end position="25"/>
    </location>
</feature>